<evidence type="ECO:0000256" key="3">
    <source>
        <dbReference type="ARBA" id="ARBA00022692"/>
    </source>
</evidence>
<comment type="similarity">
    <text evidence="2">Belongs to the oxidase-dependent Fe transporter (OFeT) (TC 9.A.10.1) family.</text>
</comment>
<keyword evidence="3 7" id="KW-0812">Transmembrane</keyword>
<keyword evidence="5 7" id="KW-0472">Membrane</keyword>
<feature type="transmembrane region" description="Helical" evidence="7">
    <location>
        <begin position="38"/>
        <end position="58"/>
    </location>
</feature>
<name>A0ABP8WNJ6_9MICC</name>
<reference evidence="9" key="1">
    <citation type="journal article" date="2019" name="Int. J. Syst. Evol. Microbiol.">
        <title>The Global Catalogue of Microorganisms (GCM) 10K type strain sequencing project: providing services to taxonomists for standard genome sequencing and annotation.</title>
        <authorList>
            <consortium name="The Broad Institute Genomics Platform"/>
            <consortium name="The Broad Institute Genome Sequencing Center for Infectious Disease"/>
            <person name="Wu L."/>
            <person name="Ma J."/>
        </authorList>
    </citation>
    <scope>NUCLEOTIDE SEQUENCE [LARGE SCALE GENOMIC DNA]</scope>
    <source>
        <strain evidence="9">JCM 18958</strain>
    </source>
</reference>
<evidence type="ECO:0000256" key="7">
    <source>
        <dbReference type="SAM" id="Phobius"/>
    </source>
</evidence>
<evidence type="ECO:0000256" key="5">
    <source>
        <dbReference type="ARBA" id="ARBA00023136"/>
    </source>
</evidence>
<accession>A0ABP8WNJ6</accession>
<proteinExistence type="inferred from homology"/>
<evidence type="ECO:0000313" key="9">
    <source>
        <dbReference type="Proteomes" id="UP001501446"/>
    </source>
</evidence>
<feature type="transmembrane region" description="Helical" evidence="7">
    <location>
        <begin position="243"/>
        <end position="264"/>
    </location>
</feature>
<evidence type="ECO:0000313" key="8">
    <source>
        <dbReference type="EMBL" id="GAA4692808.1"/>
    </source>
</evidence>
<feature type="transmembrane region" description="Helical" evidence="7">
    <location>
        <begin position="145"/>
        <end position="169"/>
    </location>
</feature>
<dbReference type="Proteomes" id="UP001501446">
    <property type="component" value="Unassembled WGS sequence"/>
</dbReference>
<dbReference type="InterPro" id="IPR004923">
    <property type="entry name" value="FTR1/Fip1/EfeU"/>
</dbReference>
<dbReference type="RefSeq" id="WP_345310607.1">
    <property type="nucleotide sequence ID" value="NZ_BAABLN010000008.1"/>
</dbReference>
<evidence type="ECO:0000256" key="4">
    <source>
        <dbReference type="ARBA" id="ARBA00022989"/>
    </source>
</evidence>
<comment type="caution">
    <text evidence="8">The sequence shown here is derived from an EMBL/GenBank/DDBJ whole genome shotgun (WGS) entry which is preliminary data.</text>
</comment>
<dbReference type="PANTHER" id="PTHR31632:SF2">
    <property type="entry name" value="PLASMA MEMBRANE IRON PERMEASE"/>
    <property type="match status" value="1"/>
</dbReference>
<evidence type="ECO:0000256" key="6">
    <source>
        <dbReference type="SAM" id="MobiDB-lite"/>
    </source>
</evidence>
<organism evidence="8 9">
    <name type="scientific">Kocuria gwangalliensis</name>
    <dbReference type="NCBI Taxonomy" id="501592"/>
    <lineage>
        <taxon>Bacteria</taxon>
        <taxon>Bacillati</taxon>
        <taxon>Actinomycetota</taxon>
        <taxon>Actinomycetes</taxon>
        <taxon>Micrococcales</taxon>
        <taxon>Micrococcaceae</taxon>
        <taxon>Kocuria</taxon>
    </lineage>
</organism>
<gene>
    <name evidence="8" type="ORF">GCM10025781_07640</name>
</gene>
<dbReference type="PANTHER" id="PTHR31632">
    <property type="entry name" value="IRON TRANSPORTER FTH1"/>
    <property type="match status" value="1"/>
</dbReference>
<dbReference type="NCBIfam" id="NF041756">
    <property type="entry name" value="EfeU"/>
    <property type="match status" value="1"/>
</dbReference>
<feature type="transmembrane region" description="Helical" evidence="7">
    <location>
        <begin position="181"/>
        <end position="201"/>
    </location>
</feature>
<keyword evidence="4 7" id="KW-1133">Transmembrane helix</keyword>
<keyword evidence="9" id="KW-1185">Reference proteome</keyword>
<dbReference type="Pfam" id="PF03239">
    <property type="entry name" value="FTR1"/>
    <property type="match status" value="1"/>
</dbReference>
<evidence type="ECO:0000256" key="2">
    <source>
        <dbReference type="ARBA" id="ARBA00008333"/>
    </source>
</evidence>
<feature type="transmembrane region" description="Helical" evidence="7">
    <location>
        <begin position="70"/>
        <end position="91"/>
    </location>
</feature>
<feature type="transmembrane region" description="Helical" evidence="7">
    <location>
        <begin position="107"/>
        <end position="125"/>
    </location>
</feature>
<feature type="compositionally biased region" description="Low complexity" evidence="6">
    <location>
        <begin position="280"/>
        <end position="292"/>
    </location>
</feature>
<comment type="subcellular location">
    <subcellularLocation>
        <location evidence="1">Membrane</location>
        <topology evidence="1">Multi-pass membrane protein</topology>
    </subcellularLocation>
</comment>
<dbReference type="EMBL" id="BAABLN010000008">
    <property type="protein sequence ID" value="GAA4692808.1"/>
    <property type="molecule type" value="Genomic_DNA"/>
</dbReference>
<protein>
    <submittedName>
        <fullName evidence="8">FTR1 family protein</fullName>
    </submittedName>
</protein>
<feature type="transmembrane region" description="Helical" evidence="7">
    <location>
        <begin position="6"/>
        <end position="26"/>
    </location>
</feature>
<evidence type="ECO:0000256" key="1">
    <source>
        <dbReference type="ARBA" id="ARBA00004141"/>
    </source>
</evidence>
<feature type="region of interest" description="Disordered" evidence="6">
    <location>
        <begin position="270"/>
        <end position="292"/>
    </location>
</feature>
<sequence length="292" mass="31095">MLQTFLIGLREGLEAALIVAILIGYLKRTGQRFAVRRLWIGIAVAVAISLAFGALLTFGPSTLTFEAQEIIGGTLSIVAVGFVTWMIFWMASASRGLKRELESRADVALRGSAVGLILLGAFAVGREGLETALFLWAATRATGEAGGIFAPTLAALAGILVSIALAWLITRGLLKLNLSTFFRWTGGFLVLIAAGVLAYGFHDLQEAGVLPGLNSLAFDVSEQIPPTSWYGVLLKGVFNFSPATTWLEFGVWWAYVLTVMPLFITRSRSARRKPTPPPVSSSASVASTSASA</sequence>